<gene>
    <name evidence="7" type="ORF">ACFFUT_10205</name>
</gene>
<feature type="transmembrane region" description="Helical" evidence="6">
    <location>
        <begin position="246"/>
        <end position="273"/>
    </location>
</feature>
<accession>A0ABV5JFD9</accession>
<feature type="transmembrane region" description="Helical" evidence="6">
    <location>
        <begin position="59"/>
        <end position="80"/>
    </location>
</feature>
<feature type="transmembrane region" description="Helical" evidence="6">
    <location>
        <begin position="340"/>
        <end position="361"/>
    </location>
</feature>
<dbReference type="Proteomes" id="UP001589683">
    <property type="component" value="Unassembled WGS sequence"/>
</dbReference>
<dbReference type="RefSeq" id="WP_246531741.1">
    <property type="nucleotide sequence ID" value="NZ_JAGFNU010000008.1"/>
</dbReference>
<keyword evidence="5 6" id="KW-0472">Membrane</keyword>
<evidence type="ECO:0000256" key="4">
    <source>
        <dbReference type="ARBA" id="ARBA00022989"/>
    </source>
</evidence>
<keyword evidence="3 6" id="KW-0812">Transmembrane</keyword>
<dbReference type="Pfam" id="PF13520">
    <property type="entry name" value="AA_permease_2"/>
    <property type="match status" value="1"/>
</dbReference>
<feature type="transmembrane region" description="Helical" evidence="6">
    <location>
        <begin position="293"/>
        <end position="319"/>
    </location>
</feature>
<evidence type="ECO:0000256" key="3">
    <source>
        <dbReference type="ARBA" id="ARBA00022692"/>
    </source>
</evidence>
<keyword evidence="4 6" id="KW-1133">Transmembrane helix</keyword>
<evidence type="ECO:0000256" key="1">
    <source>
        <dbReference type="ARBA" id="ARBA00004141"/>
    </source>
</evidence>
<feature type="transmembrane region" description="Helical" evidence="6">
    <location>
        <begin position="112"/>
        <end position="136"/>
    </location>
</feature>
<feature type="transmembrane region" description="Helical" evidence="6">
    <location>
        <begin position="30"/>
        <end position="53"/>
    </location>
</feature>
<feature type="transmembrane region" description="Helical" evidence="6">
    <location>
        <begin position="367"/>
        <end position="386"/>
    </location>
</feature>
<dbReference type="PIRSF" id="PIRSF006060">
    <property type="entry name" value="AA_transporter"/>
    <property type="match status" value="1"/>
</dbReference>
<dbReference type="InterPro" id="IPR002293">
    <property type="entry name" value="AA/rel_permease1"/>
</dbReference>
<evidence type="ECO:0000256" key="2">
    <source>
        <dbReference type="ARBA" id="ARBA00022448"/>
    </source>
</evidence>
<sequence>MTQDVHPKKSDLNTRSPAPEKQELLRAISLPLLVLYGLGVTIGAGIYVLIGATVAQAGIYAPSSFLIAAFVMAFSAGSFAELTGRFPKSAGEAIYVDAAFGKPWLTRVTGGFVILSAIVAAAAITLGGTGYVLAILDLPQPLVVIAIVVLMGTVAGWGVLESVTFAAVFTVLEIIGLLIIIIAGIWAHPDIPQRLPEVFPPLSNPAAMSAAFTTSLIAFFAFIGFDDVVNLVEETKDPIKKMPRAIILTLLIVTLVYFSVATVAVMTIPHQALATTGAPISLMFEQLTGLSPLAISLIAIVATLNGIVIQIIMASRVLYGLGNAGRIPEFFGSVNASTHTPLVSTFIVSSLVLVLALFFPISRLAELTTQIILVVFTLVNLSLATIKFRKAKAPDGVFIVPVWIPVLGFLSCIALLAGPFIL</sequence>
<dbReference type="PANTHER" id="PTHR43243:SF4">
    <property type="entry name" value="CATIONIC AMINO ACID TRANSPORTER 4"/>
    <property type="match status" value="1"/>
</dbReference>
<dbReference type="EMBL" id="JBHMEA010000038">
    <property type="protein sequence ID" value="MFB9232154.1"/>
    <property type="molecule type" value="Genomic_DNA"/>
</dbReference>
<evidence type="ECO:0000256" key="5">
    <source>
        <dbReference type="ARBA" id="ARBA00023136"/>
    </source>
</evidence>
<name>A0ABV5JFD9_9RHOB</name>
<evidence type="ECO:0000256" key="6">
    <source>
        <dbReference type="SAM" id="Phobius"/>
    </source>
</evidence>
<proteinExistence type="predicted"/>
<feature type="transmembrane region" description="Helical" evidence="6">
    <location>
        <begin position="142"/>
        <end position="160"/>
    </location>
</feature>
<protein>
    <submittedName>
        <fullName evidence="7">APC family permease</fullName>
    </submittedName>
</protein>
<feature type="transmembrane region" description="Helical" evidence="6">
    <location>
        <begin position="206"/>
        <end position="225"/>
    </location>
</feature>
<feature type="transmembrane region" description="Helical" evidence="6">
    <location>
        <begin position="398"/>
        <end position="421"/>
    </location>
</feature>
<keyword evidence="2" id="KW-0813">Transport</keyword>
<dbReference type="Gene3D" id="1.20.1740.10">
    <property type="entry name" value="Amino acid/polyamine transporter I"/>
    <property type="match status" value="1"/>
</dbReference>
<feature type="transmembrane region" description="Helical" evidence="6">
    <location>
        <begin position="167"/>
        <end position="186"/>
    </location>
</feature>
<keyword evidence="8" id="KW-1185">Reference proteome</keyword>
<reference evidence="7 8" key="1">
    <citation type="submission" date="2024-09" db="EMBL/GenBank/DDBJ databases">
        <authorList>
            <person name="Sun Q."/>
            <person name="Mori K."/>
        </authorList>
    </citation>
    <scope>NUCLEOTIDE SEQUENCE [LARGE SCALE GENOMIC DNA]</scope>
    <source>
        <strain evidence="7 8">CECT 8726</strain>
    </source>
</reference>
<evidence type="ECO:0000313" key="7">
    <source>
        <dbReference type="EMBL" id="MFB9232154.1"/>
    </source>
</evidence>
<organism evidence="7 8">
    <name type="scientific">Pseudohalocynthiibacter aestuariivivens</name>
    <dbReference type="NCBI Taxonomy" id="1591409"/>
    <lineage>
        <taxon>Bacteria</taxon>
        <taxon>Pseudomonadati</taxon>
        <taxon>Pseudomonadota</taxon>
        <taxon>Alphaproteobacteria</taxon>
        <taxon>Rhodobacterales</taxon>
        <taxon>Paracoccaceae</taxon>
        <taxon>Pseudohalocynthiibacter</taxon>
    </lineage>
</organism>
<dbReference type="PANTHER" id="PTHR43243">
    <property type="entry name" value="INNER MEMBRANE TRANSPORTER YGJI-RELATED"/>
    <property type="match status" value="1"/>
</dbReference>
<comment type="caution">
    <text evidence="7">The sequence shown here is derived from an EMBL/GenBank/DDBJ whole genome shotgun (WGS) entry which is preliminary data.</text>
</comment>
<comment type="subcellular location">
    <subcellularLocation>
        <location evidence="1">Membrane</location>
        <topology evidence="1">Multi-pass membrane protein</topology>
    </subcellularLocation>
</comment>
<evidence type="ECO:0000313" key="8">
    <source>
        <dbReference type="Proteomes" id="UP001589683"/>
    </source>
</evidence>